<dbReference type="GO" id="GO:0016758">
    <property type="term" value="F:hexosyltransferase activity"/>
    <property type="evidence" value="ECO:0007669"/>
    <property type="project" value="UniProtKB-UniRule"/>
</dbReference>
<feature type="region of interest" description="Disordered" evidence="7">
    <location>
        <begin position="357"/>
        <end position="382"/>
    </location>
</feature>
<feature type="site" description="Transition state stabilizer" evidence="6">
    <location>
        <position position="574"/>
    </location>
</feature>
<dbReference type="Gene3D" id="3.20.20.80">
    <property type="entry name" value="Glycosidases"/>
    <property type="match status" value="1"/>
</dbReference>
<keyword evidence="3 6" id="KW-0808">Transferase</keyword>
<dbReference type="SUPFAM" id="SSF51445">
    <property type="entry name" value="(Trans)glycosidases"/>
    <property type="match status" value="1"/>
</dbReference>
<feature type="domain" description="Glycosyl hydrolase family 13 catalytic" evidence="8">
    <location>
        <begin position="305"/>
        <end position="654"/>
    </location>
</feature>
<dbReference type="InterPro" id="IPR013783">
    <property type="entry name" value="Ig-like_fold"/>
</dbReference>
<comment type="catalytic activity">
    <reaction evidence="5 6">
        <text>alpha-maltose 1-phosphate + [(1-&gt;4)-alpha-D-glucosyl](n) = [(1-&gt;4)-alpha-D-glucosyl](n+2) + phosphate</text>
        <dbReference type="Rhea" id="RHEA:42692"/>
        <dbReference type="Rhea" id="RHEA-COMP:9584"/>
        <dbReference type="Rhea" id="RHEA-COMP:10183"/>
        <dbReference type="ChEBI" id="CHEBI:15444"/>
        <dbReference type="ChEBI" id="CHEBI:43474"/>
        <dbReference type="ChEBI" id="CHEBI:63576"/>
        <dbReference type="EC" id="2.4.99.16"/>
    </reaction>
</comment>
<feature type="compositionally biased region" description="Polar residues" evidence="7">
    <location>
        <begin position="22"/>
        <end position="34"/>
    </location>
</feature>
<dbReference type="PANTHER" id="PTHR47786">
    <property type="entry name" value="ALPHA-1,4-GLUCAN:MALTOSE-1-PHOSPHATE MALTOSYLTRANSFERASE"/>
    <property type="match status" value="1"/>
</dbReference>
<keyword evidence="2 6" id="KW-0328">Glycosyltransferase</keyword>
<dbReference type="Proteomes" id="UP001200537">
    <property type="component" value="Unassembled WGS sequence"/>
</dbReference>
<evidence type="ECO:0000256" key="5">
    <source>
        <dbReference type="ARBA" id="ARBA00048735"/>
    </source>
</evidence>
<dbReference type="HAMAP" id="MF_02124">
    <property type="entry name" value="GlgE"/>
    <property type="match status" value="1"/>
</dbReference>
<feature type="binding site" evidence="6">
    <location>
        <begin position="627"/>
        <end position="628"/>
    </location>
    <ligand>
        <name>alpha-maltose 1-phosphate</name>
        <dbReference type="ChEBI" id="CHEBI:63576"/>
    </ligand>
</feature>
<proteinExistence type="inferred from homology"/>
<feature type="binding site" evidence="6">
    <location>
        <position position="453"/>
    </location>
    <ligand>
        <name>alpha-maltose 1-phosphate</name>
        <dbReference type="ChEBI" id="CHEBI:63576"/>
    </ligand>
</feature>
<name>A0AAJ1BES6_9ACTO</name>
<comment type="caution">
    <text evidence="9">The sequence shown here is derived from an EMBL/GenBank/DDBJ whole genome shotgun (WGS) entry which is preliminary data.</text>
</comment>
<keyword evidence="4 6" id="KW-0119">Carbohydrate metabolism</keyword>
<dbReference type="Gene3D" id="1.20.58.80">
    <property type="entry name" value="Phosphotransferase system, lactose/cellobiose-type IIA subunit"/>
    <property type="match status" value="1"/>
</dbReference>
<dbReference type="InterPro" id="IPR006047">
    <property type="entry name" value="GH13_cat_dom"/>
</dbReference>
<feature type="compositionally biased region" description="Low complexity" evidence="7">
    <location>
        <begin position="39"/>
        <end position="85"/>
    </location>
</feature>
<dbReference type="GO" id="GO:0030979">
    <property type="term" value="P:alpha-glucan biosynthetic process"/>
    <property type="evidence" value="ECO:0007669"/>
    <property type="project" value="UniProtKB-UniRule"/>
</dbReference>
<dbReference type="EMBL" id="JAKNHJ010000020">
    <property type="protein sequence ID" value="MCG4618617.1"/>
    <property type="molecule type" value="Genomic_DNA"/>
</dbReference>
<dbReference type="Pfam" id="PF21702">
    <property type="entry name" value="GLGE_C"/>
    <property type="match status" value="1"/>
</dbReference>
<evidence type="ECO:0000256" key="7">
    <source>
        <dbReference type="SAM" id="MobiDB-lite"/>
    </source>
</evidence>
<dbReference type="InterPro" id="IPR017853">
    <property type="entry name" value="GH"/>
</dbReference>
<feature type="active site" description="Proton donor" evidence="6">
    <location>
        <position position="517"/>
    </location>
</feature>
<evidence type="ECO:0000256" key="1">
    <source>
        <dbReference type="ARBA" id="ARBA00011738"/>
    </source>
</evidence>
<dbReference type="InterPro" id="IPR026585">
    <property type="entry name" value="GlgE"/>
</dbReference>
<comment type="similarity">
    <text evidence="6">Belongs to the glycosyl hydrolase 13 family. GlgE subfamily.</text>
</comment>
<gene>
    <name evidence="6" type="primary">glgE</name>
    <name evidence="9" type="ORF">L0M99_08960</name>
</gene>
<feature type="active site" description="Nucleophile" evidence="6">
    <location>
        <position position="488"/>
    </location>
</feature>
<feature type="binding site" evidence="6">
    <location>
        <position position="358"/>
    </location>
    <ligand>
        <name>alpha-maltose 1-phosphate</name>
        <dbReference type="ChEBI" id="CHEBI:63576"/>
    </ligand>
</feature>
<dbReference type="EC" id="2.4.99.16" evidence="6"/>
<evidence type="ECO:0000256" key="2">
    <source>
        <dbReference type="ARBA" id="ARBA00022676"/>
    </source>
</evidence>
<feature type="binding site" evidence="6">
    <location>
        <position position="489"/>
    </location>
    <ligand>
        <name>alpha-maltose 1-phosphate</name>
        <dbReference type="ChEBI" id="CHEBI:63576"/>
    </ligand>
</feature>
<comment type="function">
    <text evidence="6">Maltosyltransferase that uses maltose 1-phosphate (M1P) as the sugar donor to elongate linear or branched alpha-(1-&gt;4)-glucans. Is involved in a branched alpha-glucan biosynthetic pathway from trehalose, together with TreS, Mak and GlgB.</text>
</comment>
<dbReference type="InterPro" id="IPR021828">
    <property type="entry name" value="GlgE_dom_N/S"/>
</dbReference>
<sequence>MAGDTPRSRKTRSTTRSAGQGAKSSKVSATSSRKTAVHAKAATTTPPASTTAKAKTASASKAKTTTSAPPRRASRAKAASPKAAAAKPLNLISPEARLARIPVTEVEPVFEDGLWPAKAVENESFPVRATVFREGHDALGAEVVLIDPQGKETMRSRMYDVAPGLDRLEAWIKPTGVGDWSFRVDTFCDPYQTWAKEASIKVQADQDVEMEFELGARLFERAAGGEAVNNPTQQAPDAKSAARLLDAAKAMRDQSRPVQERLSVGLHSSIRGIFRTHPLRDLLESSRTYPLRVDRERALYGSWYEIFPRSIGAYKDQEGHWHTGTLRTAAADLPRIAAMGFDVAYLTPVHPIGTTFRKGRNNSLEATPEDPGSPYGIGSPEGGHDAIHPDLGDFDDFDYFVKKAKGLGLEVALDLALQCSPDHPWVKNHPEWFKHRPDGTIAYAENPPKKYQDIYPLVFDQDYRGLYNAVRDVIQKWIDHGVTIFRVDNPHTKPVQFWQEILAEFRNKHPEVLFLAEAFTRPAMMRTLAQVGFHQSYTYFTWRNTRKEIEEYFDEVAWESSPYMRPSFWPTTHDILTQVMVDGGIQAFKMRAVLAATGSPNWGIYSGYELIENVQRPGFEEQIDNEKYEYKPRDYSGETAQEMMGLLTTLNGIRRRHPALQRLRNLKIHETTHPGVVCFSRHLDAWESPTGVADTVIVVVNLDPHDTAIGAIHLDLSALKISGSSSSCFKVRDELDGKVYDWGSANYFELNPYDRPAHIMSIEAS</sequence>
<evidence type="ECO:0000256" key="6">
    <source>
        <dbReference type="HAMAP-Rule" id="MF_02124"/>
    </source>
</evidence>
<dbReference type="Gene3D" id="2.60.40.10">
    <property type="entry name" value="Immunoglobulins"/>
    <property type="match status" value="1"/>
</dbReference>
<comment type="subunit">
    <text evidence="1 6">Homodimer.</text>
</comment>
<dbReference type="Pfam" id="PF11896">
    <property type="entry name" value="GlgE_dom_N_S"/>
    <property type="match status" value="1"/>
</dbReference>
<protein>
    <recommendedName>
        <fullName evidence="6">Alpha-1,4-glucan:maltose-1-phosphate maltosyltransferase</fullName>
        <shortName evidence="6">GMPMT</shortName>
        <ecNumber evidence="6">2.4.99.16</ecNumber>
    </recommendedName>
    <alternativeName>
        <fullName evidence="6">(1-&gt;4)-alpha-D-glucan:maltose-1-phosphate alpha-D-maltosyltransferase</fullName>
    </alternativeName>
</protein>
<dbReference type="InterPro" id="IPR049171">
    <property type="entry name" value="GLGE_C"/>
</dbReference>
<evidence type="ECO:0000256" key="4">
    <source>
        <dbReference type="ARBA" id="ARBA00023277"/>
    </source>
</evidence>
<dbReference type="InterPro" id="IPR013780">
    <property type="entry name" value="Glyco_hydro_b"/>
</dbReference>
<dbReference type="CDD" id="cd11344">
    <property type="entry name" value="AmyAc_GlgE_like"/>
    <property type="match status" value="1"/>
</dbReference>
<dbReference type="Gene3D" id="2.60.40.1180">
    <property type="entry name" value="Golgi alpha-mannosidase II"/>
    <property type="match status" value="1"/>
</dbReference>
<reference evidence="9" key="1">
    <citation type="submission" date="2022-01" db="EMBL/GenBank/DDBJ databases">
        <title>Collection of gut derived symbiotic bacterial strains cultured from healthy donors.</title>
        <authorList>
            <person name="Lin H."/>
            <person name="Kohout C."/>
            <person name="Waligurski E."/>
            <person name="Pamer E.G."/>
        </authorList>
    </citation>
    <scope>NUCLEOTIDE SEQUENCE</scope>
    <source>
        <strain evidence="9">DFI.7.46</strain>
    </source>
</reference>
<organism evidence="9 10">
    <name type="scientific">Varibaculum cambriense</name>
    <dbReference type="NCBI Taxonomy" id="184870"/>
    <lineage>
        <taxon>Bacteria</taxon>
        <taxon>Bacillati</taxon>
        <taxon>Actinomycetota</taxon>
        <taxon>Actinomycetes</taxon>
        <taxon>Actinomycetales</taxon>
        <taxon>Actinomycetaceae</taxon>
        <taxon>Varibaculum</taxon>
    </lineage>
</organism>
<accession>A0AAJ1BES6</accession>
<feature type="region of interest" description="Disordered" evidence="7">
    <location>
        <begin position="1"/>
        <end position="85"/>
    </location>
</feature>
<evidence type="ECO:0000259" key="8">
    <source>
        <dbReference type="SMART" id="SM00642"/>
    </source>
</evidence>
<dbReference type="SMART" id="SM00642">
    <property type="entry name" value="Aamy"/>
    <property type="match status" value="1"/>
</dbReference>
<dbReference type="RefSeq" id="WP_024058415.1">
    <property type="nucleotide sequence ID" value="NZ_JAGZVZ010000008.1"/>
</dbReference>
<dbReference type="GO" id="GO:0004553">
    <property type="term" value="F:hydrolase activity, hydrolyzing O-glycosyl compounds"/>
    <property type="evidence" value="ECO:0007669"/>
    <property type="project" value="InterPro"/>
</dbReference>
<feature type="binding site" evidence="6">
    <location>
        <position position="418"/>
    </location>
    <ligand>
        <name>alpha-maltose 1-phosphate</name>
        <dbReference type="ChEBI" id="CHEBI:63576"/>
    </ligand>
</feature>
<evidence type="ECO:0000313" key="9">
    <source>
        <dbReference type="EMBL" id="MCG4618617.1"/>
    </source>
</evidence>
<dbReference type="PANTHER" id="PTHR47786:SF2">
    <property type="entry name" value="GLYCOSYL HYDROLASE FAMILY 13 CATALYTIC DOMAIN-CONTAINING PROTEIN"/>
    <property type="match status" value="1"/>
</dbReference>
<evidence type="ECO:0000256" key="3">
    <source>
        <dbReference type="ARBA" id="ARBA00022679"/>
    </source>
</evidence>
<dbReference type="AlphaFoldDB" id="A0AAJ1BES6"/>
<evidence type="ECO:0000313" key="10">
    <source>
        <dbReference type="Proteomes" id="UP001200537"/>
    </source>
</evidence>